<evidence type="ECO:0000313" key="8">
    <source>
        <dbReference type="Proteomes" id="UP001153076"/>
    </source>
</evidence>
<dbReference type="AlphaFoldDB" id="A0A9Q1QCK7"/>
<gene>
    <name evidence="7" type="ORF">Cgig2_009713</name>
</gene>
<dbReference type="Gene3D" id="2.60.120.330">
    <property type="entry name" value="B-lactam Antibiotic, Isopenicillin N Synthase, Chain"/>
    <property type="match status" value="1"/>
</dbReference>
<keyword evidence="4 5" id="KW-0408">Iron</keyword>
<evidence type="ECO:0000256" key="2">
    <source>
        <dbReference type="ARBA" id="ARBA00022723"/>
    </source>
</evidence>
<dbReference type="Proteomes" id="UP001153076">
    <property type="component" value="Unassembled WGS sequence"/>
</dbReference>
<feature type="domain" description="Fe2OG dioxygenase" evidence="6">
    <location>
        <begin position="228"/>
        <end position="335"/>
    </location>
</feature>
<dbReference type="InterPro" id="IPR044861">
    <property type="entry name" value="IPNS-like_FE2OG_OXY"/>
</dbReference>
<evidence type="ECO:0000256" key="3">
    <source>
        <dbReference type="ARBA" id="ARBA00023002"/>
    </source>
</evidence>
<dbReference type="GO" id="GO:0051213">
    <property type="term" value="F:dioxygenase activity"/>
    <property type="evidence" value="ECO:0007669"/>
    <property type="project" value="UniProtKB-ARBA"/>
</dbReference>
<evidence type="ECO:0000256" key="1">
    <source>
        <dbReference type="ARBA" id="ARBA00008056"/>
    </source>
</evidence>
<dbReference type="SUPFAM" id="SSF51197">
    <property type="entry name" value="Clavaminate synthase-like"/>
    <property type="match status" value="1"/>
</dbReference>
<comment type="caution">
    <text evidence="7">The sequence shown here is derived from an EMBL/GenBank/DDBJ whole genome shotgun (WGS) entry which is preliminary data.</text>
</comment>
<keyword evidence="3 5" id="KW-0560">Oxidoreductase</keyword>
<keyword evidence="2 5" id="KW-0479">Metal-binding</keyword>
<sequence length="386" mass="42962">MVSSKSLEELKAFDETKRGVKGLVDDGVSRIPPIFIHPFSPSLSSPPPPKPISGFSIPVIDLSGIEEGWDLMRRKDLFEKIRDASETGGFFQVVNHGISISVLERMLGGIRGFFEQDDEVKQAYYSREEHDRNVTYVSNFDLYSAPAANWRDTLKCKMAPSPPHPDELPPSCSSLSLSLSHSDSQIEAEIMKTCDCDMKGDNNRVLKSSDRVGKRLGLQTGHLNEIGCSERLMLLGHYYPPCPQPELTVGLPKHSDNDFLTVLLQDQIGGLQVLHQDHWVDVPPTPGALVVNIGDLLQASYIILLSNDELKSSEHRVHANKVGPRVSVACFFTNLYCSPSKIYGPIKELVSESNPPKYRETTVAEYVNHFYSKGLDGDSALDYFRL</sequence>
<dbReference type="PANTHER" id="PTHR10209">
    <property type="entry name" value="OXIDOREDUCTASE, 2OG-FE II OXYGENASE FAMILY PROTEIN"/>
    <property type="match status" value="1"/>
</dbReference>
<evidence type="ECO:0000256" key="5">
    <source>
        <dbReference type="RuleBase" id="RU003682"/>
    </source>
</evidence>
<dbReference type="InterPro" id="IPR005123">
    <property type="entry name" value="Oxoglu/Fe-dep_dioxygenase_dom"/>
</dbReference>
<comment type="similarity">
    <text evidence="1 5">Belongs to the iron/ascorbate-dependent oxidoreductase family.</text>
</comment>
<proteinExistence type="inferred from homology"/>
<reference evidence="7" key="1">
    <citation type="submission" date="2022-04" db="EMBL/GenBank/DDBJ databases">
        <title>Carnegiea gigantea Genome sequencing and assembly v2.</title>
        <authorList>
            <person name="Copetti D."/>
            <person name="Sanderson M.J."/>
            <person name="Burquez A."/>
            <person name="Wojciechowski M.F."/>
        </authorList>
    </citation>
    <scope>NUCLEOTIDE SEQUENCE</scope>
    <source>
        <strain evidence="7">SGP5-SGP5p</strain>
        <tissue evidence="7">Aerial part</tissue>
    </source>
</reference>
<dbReference type="Pfam" id="PF03171">
    <property type="entry name" value="2OG-FeII_Oxy"/>
    <property type="match status" value="1"/>
</dbReference>
<evidence type="ECO:0000256" key="4">
    <source>
        <dbReference type="ARBA" id="ARBA00023004"/>
    </source>
</evidence>
<dbReference type="PRINTS" id="PR00682">
    <property type="entry name" value="IPNSYNTHASE"/>
</dbReference>
<name>A0A9Q1QCK7_9CARY</name>
<dbReference type="InterPro" id="IPR026992">
    <property type="entry name" value="DIOX_N"/>
</dbReference>
<dbReference type="FunFam" id="2.60.120.330:FF:000005">
    <property type="entry name" value="1-aminocyclopropane-1-carboxylate oxidase homolog 1"/>
    <property type="match status" value="1"/>
</dbReference>
<dbReference type="PROSITE" id="PS51471">
    <property type="entry name" value="FE2OG_OXY"/>
    <property type="match status" value="1"/>
</dbReference>
<protein>
    <recommendedName>
        <fullName evidence="6">Fe2OG dioxygenase domain-containing protein</fullName>
    </recommendedName>
</protein>
<organism evidence="7 8">
    <name type="scientific">Carnegiea gigantea</name>
    <dbReference type="NCBI Taxonomy" id="171969"/>
    <lineage>
        <taxon>Eukaryota</taxon>
        <taxon>Viridiplantae</taxon>
        <taxon>Streptophyta</taxon>
        <taxon>Embryophyta</taxon>
        <taxon>Tracheophyta</taxon>
        <taxon>Spermatophyta</taxon>
        <taxon>Magnoliopsida</taxon>
        <taxon>eudicotyledons</taxon>
        <taxon>Gunneridae</taxon>
        <taxon>Pentapetalae</taxon>
        <taxon>Caryophyllales</taxon>
        <taxon>Cactineae</taxon>
        <taxon>Cactaceae</taxon>
        <taxon>Cactoideae</taxon>
        <taxon>Echinocereeae</taxon>
        <taxon>Carnegiea</taxon>
    </lineage>
</organism>
<dbReference type="Pfam" id="PF14226">
    <property type="entry name" value="DIOX_N"/>
    <property type="match status" value="1"/>
</dbReference>
<dbReference type="PANTHER" id="PTHR10209:SF859">
    <property type="entry name" value="OS03G0690500 PROTEIN"/>
    <property type="match status" value="1"/>
</dbReference>
<dbReference type="GO" id="GO:0046872">
    <property type="term" value="F:metal ion binding"/>
    <property type="evidence" value="ECO:0007669"/>
    <property type="project" value="UniProtKB-KW"/>
</dbReference>
<evidence type="ECO:0000259" key="6">
    <source>
        <dbReference type="PROSITE" id="PS51471"/>
    </source>
</evidence>
<keyword evidence="8" id="KW-1185">Reference proteome</keyword>
<evidence type="ECO:0000313" key="7">
    <source>
        <dbReference type="EMBL" id="KAJ8436739.1"/>
    </source>
</evidence>
<accession>A0A9Q1QCK7</accession>
<dbReference type="OrthoDB" id="288590at2759"/>
<dbReference type="InterPro" id="IPR027443">
    <property type="entry name" value="IPNS-like_sf"/>
</dbReference>
<dbReference type="EMBL" id="JAKOGI010000331">
    <property type="protein sequence ID" value="KAJ8436739.1"/>
    <property type="molecule type" value="Genomic_DNA"/>
</dbReference>